<evidence type="ECO:0000313" key="2">
    <source>
        <dbReference type="EMBL" id="WAQ91698.1"/>
    </source>
</evidence>
<proteinExistence type="predicted"/>
<protein>
    <submittedName>
        <fullName evidence="2">Uncharacterized protein</fullName>
    </submittedName>
</protein>
<reference evidence="2" key="1">
    <citation type="submission" date="2022-10" db="EMBL/GenBank/DDBJ databases">
        <title>Puccinia triticina Genome sequencing and assembly.</title>
        <authorList>
            <person name="Li C."/>
        </authorList>
    </citation>
    <scope>NUCLEOTIDE SEQUENCE</scope>
    <source>
        <strain evidence="2">Pt15</strain>
    </source>
</reference>
<keyword evidence="3" id="KW-1185">Reference proteome</keyword>
<organism evidence="2 3">
    <name type="scientific">Puccinia triticina</name>
    <dbReference type="NCBI Taxonomy" id="208348"/>
    <lineage>
        <taxon>Eukaryota</taxon>
        <taxon>Fungi</taxon>
        <taxon>Dikarya</taxon>
        <taxon>Basidiomycota</taxon>
        <taxon>Pucciniomycotina</taxon>
        <taxon>Pucciniomycetes</taxon>
        <taxon>Pucciniales</taxon>
        <taxon>Pucciniaceae</taxon>
        <taxon>Puccinia</taxon>
    </lineage>
</organism>
<sequence length="465" mass="51009">MHRKCWIESRETMTSCTPAKHGRWSENERFPGAWMAIASVDNGLCPLLVLPAPPRCRRGADLSLLAFAALSLFVWPHFLLDDETVVGAKDAQPEAEQDHAPVVFGKGCVLHDDHDEFSQHIIKTILQSERELGDGVKEEDEKDAKDAAKKPCLIRMFKGDELDENFVYTDSDMVSIISRIVDENFDCFEIEEVQTATYDRLKFFNEESTVDAASGWEEIVHKTPIQELFSMIEFLREHARDSSEADERPMESPFVDVKTVVPEEPSQVTEAEEKAVDEPEEESSGSIVVVPDPDLLPSDHAPMTATLAEKKTDDAGTCAEEKGPDTIAPMEDQAKTLSVQGSANLLARILHETFGGDGAQKAPVAARPKVAPLDLSSIASKEAAKGARPASGLPLLRSRLDSALLSPLRTAKLRDAVRPLEELYLRSAKDFDKLDTLWAACGLIRACDTPRGPEGGFGDGTPAVC</sequence>
<evidence type="ECO:0000256" key="1">
    <source>
        <dbReference type="SAM" id="MobiDB-lite"/>
    </source>
</evidence>
<feature type="region of interest" description="Disordered" evidence="1">
    <location>
        <begin position="263"/>
        <end position="295"/>
    </location>
</feature>
<dbReference type="RefSeq" id="XP_053027253.1">
    <property type="nucleotide sequence ID" value="XM_053163744.1"/>
</dbReference>
<evidence type="ECO:0000313" key="3">
    <source>
        <dbReference type="Proteomes" id="UP001164743"/>
    </source>
</evidence>
<dbReference type="Proteomes" id="UP001164743">
    <property type="component" value="Chromosome 15A"/>
</dbReference>
<accession>A0ABY7D3K0</accession>
<dbReference type="GeneID" id="77804638"/>
<dbReference type="EMBL" id="CP110435">
    <property type="protein sequence ID" value="WAQ91698.1"/>
    <property type="molecule type" value="Genomic_DNA"/>
</dbReference>
<name>A0ABY7D3K0_9BASI</name>
<gene>
    <name evidence="2" type="ORF">PtA15_15A89</name>
</gene>